<evidence type="ECO:0000313" key="1">
    <source>
        <dbReference type="Proteomes" id="UP000887565"/>
    </source>
</evidence>
<reference evidence="2" key="1">
    <citation type="submission" date="2022-11" db="UniProtKB">
        <authorList>
            <consortium name="WormBaseParasite"/>
        </authorList>
    </citation>
    <scope>IDENTIFICATION</scope>
</reference>
<sequence length="43" mass="4906">MGKPTCKLAKRTTSGTDICIEVERHRKTQFHMIYGLVENAQNV</sequence>
<dbReference type="AlphaFoldDB" id="A0A915J3W6"/>
<name>A0A915J3W6_ROMCU</name>
<protein>
    <submittedName>
        <fullName evidence="2">Uncharacterized protein</fullName>
    </submittedName>
</protein>
<proteinExistence type="predicted"/>
<organism evidence="1 2">
    <name type="scientific">Romanomermis culicivorax</name>
    <name type="common">Nematode worm</name>
    <dbReference type="NCBI Taxonomy" id="13658"/>
    <lineage>
        <taxon>Eukaryota</taxon>
        <taxon>Metazoa</taxon>
        <taxon>Ecdysozoa</taxon>
        <taxon>Nematoda</taxon>
        <taxon>Enoplea</taxon>
        <taxon>Dorylaimia</taxon>
        <taxon>Mermithida</taxon>
        <taxon>Mermithoidea</taxon>
        <taxon>Mermithidae</taxon>
        <taxon>Romanomermis</taxon>
    </lineage>
</organism>
<dbReference type="Proteomes" id="UP000887565">
    <property type="component" value="Unplaced"/>
</dbReference>
<accession>A0A915J3W6</accession>
<evidence type="ECO:0000313" key="2">
    <source>
        <dbReference type="WBParaSite" id="nRc.2.0.1.t21162-RA"/>
    </source>
</evidence>
<keyword evidence="1" id="KW-1185">Reference proteome</keyword>
<dbReference type="WBParaSite" id="nRc.2.0.1.t21162-RA">
    <property type="protein sequence ID" value="nRc.2.0.1.t21162-RA"/>
    <property type="gene ID" value="nRc.2.0.1.g21162"/>
</dbReference>